<protein>
    <submittedName>
        <fullName evidence="1">Uncharacterized protein</fullName>
    </submittedName>
</protein>
<keyword evidence="2" id="KW-1185">Reference proteome</keyword>
<dbReference type="EMBL" id="QFXC01000002">
    <property type="protein sequence ID" value="RDH86153.1"/>
    <property type="molecule type" value="Genomic_DNA"/>
</dbReference>
<dbReference type="AlphaFoldDB" id="A0A370DMU4"/>
<evidence type="ECO:0000313" key="1">
    <source>
        <dbReference type="EMBL" id="RDH86153.1"/>
    </source>
</evidence>
<dbReference type="InterPro" id="IPR054257">
    <property type="entry name" value="DUF6988"/>
</dbReference>
<dbReference type="Proteomes" id="UP000254266">
    <property type="component" value="Unassembled WGS sequence"/>
</dbReference>
<comment type="caution">
    <text evidence="1">The sequence shown here is derived from an EMBL/GenBank/DDBJ whole genome shotgun (WGS) entry which is preliminary data.</text>
</comment>
<dbReference type="Pfam" id="PF22491">
    <property type="entry name" value="DUF6988"/>
    <property type="match status" value="1"/>
</dbReference>
<name>A0A370DMU4_9GAMM</name>
<evidence type="ECO:0000313" key="2">
    <source>
        <dbReference type="Proteomes" id="UP000254266"/>
    </source>
</evidence>
<proteinExistence type="predicted"/>
<organism evidence="1 2">
    <name type="scientific">endosymbiont of Galathealinum brachiosum</name>
    <dbReference type="NCBI Taxonomy" id="2200906"/>
    <lineage>
        <taxon>Bacteria</taxon>
        <taxon>Pseudomonadati</taxon>
        <taxon>Pseudomonadota</taxon>
        <taxon>Gammaproteobacteria</taxon>
        <taxon>sulfur-oxidizing symbionts</taxon>
    </lineage>
</organism>
<accession>A0A370DMU4</accession>
<sequence length="172" mass="18762">MCSISLEYANSARILIEAGNFTSAIGLMRLQYEAIVRAVWLLYAASDTAVSKLAVELTPETEQKASNMPILSLMLKQINEKAPRPATQMLNEFKGVSGKAMNSFVHCGIHAVNRHDSGYPIHLIIQILQNSNALSIMSGMLLGIVSGDKSAATRISKIQREYKDCLPPLKSA</sequence>
<reference evidence="1 2" key="1">
    <citation type="journal article" date="2018" name="ISME J.">
        <title>Endosymbiont genomes yield clues of tubeworm success.</title>
        <authorList>
            <person name="Li Y."/>
            <person name="Liles M.R."/>
            <person name="Halanych K.M."/>
        </authorList>
    </citation>
    <scope>NUCLEOTIDE SEQUENCE [LARGE SCALE GENOMIC DNA]</scope>
    <source>
        <strain evidence="1">A1464</strain>
    </source>
</reference>
<gene>
    <name evidence="1" type="ORF">DIZ80_00195</name>
</gene>